<protein>
    <submittedName>
        <fullName evidence="1">Uncharacterized protein</fullName>
    </submittedName>
</protein>
<reference evidence="1 2" key="1">
    <citation type="submission" date="2016-01" db="EMBL/GenBank/DDBJ databases">
        <title>Draft Genome Sequences of Seven Thermophilic Sporeformers Isolated from Foods.</title>
        <authorList>
            <person name="Berendsen E.M."/>
            <person name="Wells-Bennik M.H."/>
            <person name="Krawcyk A.O."/>
            <person name="De Jong A."/>
            <person name="Holsappel S."/>
            <person name="Eijlander R.T."/>
            <person name="Kuipers O.P."/>
        </authorList>
    </citation>
    <scope>NUCLEOTIDE SEQUENCE [LARGE SCALE GENOMIC DNA]</scope>
    <source>
        <strain evidence="1 2">B4135</strain>
    </source>
</reference>
<accession>A0A150L5G3</accession>
<organism evidence="1 2">
    <name type="scientific">Caldibacillus debilis</name>
    <dbReference type="NCBI Taxonomy" id="301148"/>
    <lineage>
        <taxon>Bacteria</taxon>
        <taxon>Bacillati</taxon>
        <taxon>Bacillota</taxon>
        <taxon>Bacilli</taxon>
        <taxon>Bacillales</taxon>
        <taxon>Bacillaceae</taxon>
        <taxon>Caldibacillus</taxon>
    </lineage>
</organism>
<evidence type="ECO:0000313" key="1">
    <source>
        <dbReference type="EMBL" id="KYD07551.1"/>
    </source>
</evidence>
<evidence type="ECO:0000313" key="2">
    <source>
        <dbReference type="Proteomes" id="UP000075683"/>
    </source>
</evidence>
<dbReference type="AlphaFoldDB" id="A0A150L5G3"/>
<gene>
    <name evidence="1" type="ORF">B4135_4232</name>
</gene>
<comment type="caution">
    <text evidence="1">The sequence shown here is derived from an EMBL/GenBank/DDBJ whole genome shotgun (WGS) entry which is preliminary data.</text>
</comment>
<dbReference type="Proteomes" id="UP000075683">
    <property type="component" value="Unassembled WGS sequence"/>
</dbReference>
<dbReference type="STRING" id="301148.B4135_4232"/>
<name>A0A150L5G3_9BACI</name>
<dbReference type="EMBL" id="LQYT01000147">
    <property type="protein sequence ID" value="KYD07551.1"/>
    <property type="molecule type" value="Genomic_DNA"/>
</dbReference>
<proteinExistence type="predicted"/>
<sequence length="44" mass="5183">MTVFFRASIGNRKNPLPPLFLFPSLSPFLFIGQKRERPFLFILE</sequence>